<sequence length="367" mass="40673">MKIAQLITRADSIGGAQIHVLDQSKSLLEIGHDVTVLVGGDGPFIDLLSKNQIRFQILPNLKRSIHPYYDGIALMEIVRALKAIQPDLLATHSSKAGLLGRLAGKIMSIPTVFTAHGWAFTDGVPPLQRRIYTLVERLTTPLTQKIITVSEYDKNIALKNKVASTDKLVTIYNGVPDLDVTLMANQKTDCPKIIMVARFESPKDQITLLENLAVLRHLNWTVDLIGDGPLKPKAEEVVQNLNLSDRVRFWGARQDVATILAQAQIFVLISNYEGFPLSILEAMRAGLPVIASDVGGVSESVIEGVTGYLIPRGDSVKLQQKLHKLIDSFELRKDLGNNGRERYEKYFTVPQMVDKTVQVYKTAISEK</sequence>
<evidence type="ECO:0000313" key="6">
    <source>
        <dbReference type="Proteomes" id="UP000319498"/>
    </source>
</evidence>
<evidence type="ECO:0000313" key="3">
    <source>
        <dbReference type="EMBL" id="GED56763.1"/>
    </source>
</evidence>
<reference evidence="3 6" key="2">
    <citation type="submission" date="2019-06" db="EMBL/GenBank/DDBJ databases">
        <title>Whole genome shotgun sequence of Brevibacillus formosus NBRC 15716.</title>
        <authorList>
            <person name="Hosoyama A."/>
            <person name="Uohara A."/>
            <person name="Ohji S."/>
            <person name="Ichikawa N."/>
        </authorList>
    </citation>
    <scope>NUCLEOTIDE SEQUENCE [LARGE SCALE GENOMIC DNA]</scope>
    <source>
        <strain evidence="3 6">NBRC 15716</strain>
    </source>
</reference>
<organism evidence="4 5">
    <name type="scientific">Brevibacillus formosus</name>
    <dbReference type="NCBI Taxonomy" id="54913"/>
    <lineage>
        <taxon>Bacteria</taxon>
        <taxon>Bacillati</taxon>
        <taxon>Bacillota</taxon>
        <taxon>Bacilli</taxon>
        <taxon>Bacillales</taxon>
        <taxon>Paenibacillaceae</taxon>
        <taxon>Brevibacillus</taxon>
    </lineage>
</organism>
<evidence type="ECO:0000259" key="2">
    <source>
        <dbReference type="Pfam" id="PF13439"/>
    </source>
</evidence>
<proteinExistence type="predicted"/>
<evidence type="ECO:0000313" key="5">
    <source>
        <dbReference type="Proteomes" id="UP000035218"/>
    </source>
</evidence>
<protein>
    <submittedName>
        <fullName evidence="3">Glycosyl transferase</fullName>
    </submittedName>
</protein>
<feature type="domain" description="Glycosyl transferase family 1" evidence="1">
    <location>
        <begin position="187"/>
        <end position="342"/>
    </location>
</feature>
<dbReference type="CDD" id="cd03808">
    <property type="entry name" value="GT4_CapM-like"/>
    <property type="match status" value="1"/>
</dbReference>
<accession>A0A837KS48</accession>
<dbReference type="InterPro" id="IPR028098">
    <property type="entry name" value="Glyco_trans_4-like_N"/>
</dbReference>
<feature type="domain" description="Glycosyltransferase subfamily 4-like N-terminal" evidence="2">
    <location>
        <begin position="13"/>
        <end position="175"/>
    </location>
</feature>
<dbReference type="EMBL" id="LDCN01000003">
    <property type="protein sequence ID" value="KLH98989.1"/>
    <property type="molecule type" value="Genomic_DNA"/>
</dbReference>
<dbReference type="Gene3D" id="3.40.50.2000">
    <property type="entry name" value="Glycogen Phosphorylase B"/>
    <property type="match status" value="2"/>
</dbReference>
<keyword evidence="3" id="KW-0808">Transferase</keyword>
<evidence type="ECO:0000259" key="1">
    <source>
        <dbReference type="Pfam" id="PF00534"/>
    </source>
</evidence>
<name>A0A837KS48_9BACL</name>
<dbReference type="InterPro" id="IPR001296">
    <property type="entry name" value="Glyco_trans_1"/>
</dbReference>
<dbReference type="SUPFAM" id="SSF53756">
    <property type="entry name" value="UDP-Glycosyltransferase/glycogen phosphorylase"/>
    <property type="match status" value="1"/>
</dbReference>
<keyword evidence="6" id="KW-1185">Reference proteome</keyword>
<reference evidence="4 5" key="1">
    <citation type="submission" date="2015-05" db="EMBL/GenBank/DDBJ databases">
        <title>Genome sequencing project for genomic taxonomy and phylogenomics of Bacillus-like bacteria.</title>
        <authorList>
            <person name="Liu B."/>
            <person name="Wang J."/>
            <person name="Zhu Y."/>
            <person name="Liu G."/>
            <person name="Chen Q."/>
            <person name="Chen Z."/>
            <person name="Lan J."/>
            <person name="Che J."/>
            <person name="Ge C."/>
            <person name="Shi H."/>
            <person name="Pan Z."/>
            <person name="Liu X."/>
        </authorList>
    </citation>
    <scope>NUCLEOTIDE SEQUENCE [LARGE SCALE GENOMIC DNA]</scope>
    <source>
        <strain evidence="4 5">DSM 9885</strain>
    </source>
</reference>
<dbReference type="OrthoDB" id="9806653at2"/>
<dbReference type="Pfam" id="PF00534">
    <property type="entry name" value="Glycos_transf_1"/>
    <property type="match status" value="1"/>
</dbReference>
<dbReference type="Proteomes" id="UP000319498">
    <property type="component" value="Unassembled WGS sequence"/>
</dbReference>
<comment type="caution">
    <text evidence="4">The sequence shown here is derived from an EMBL/GenBank/DDBJ whole genome shotgun (WGS) entry which is preliminary data.</text>
</comment>
<dbReference type="Pfam" id="PF13439">
    <property type="entry name" value="Glyco_transf_4"/>
    <property type="match status" value="1"/>
</dbReference>
<dbReference type="EMBL" id="BJOL01000005">
    <property type="protein sequence ID" value="GED56763.1"/>
    <property type="molecule type" value="Genomic_DNA"/>
</dbReference>
<dbReference type="AlphaFoldDB" id="A0A837KS48"/>
<dbReference type="PANTHER" id="PTHR12526:SF630">
    <property type="entry name" value="GLYCOSYLTRANSFERASE"/>
    <property type="match status" value="1"/>
</dbReference>
<dbReference type="GO" id="GO:0016757">
    <property type="term" value="F:glycosyltransferase activity"/>
    <property type="evidence" value="ECO:0007669"/>
    <property type="project" value="InterPro"/>
</dbReference>
<dbReference type="RefSeq" id="WP_047069774.1">
    <property type="nucleotide sequence ID" value="NZ_BJOL01000005.1"/>
</dbReference>
<dbReference type="PANTHER" id="PTHR12526">
    <property type="entry name" value="GLYCOSYLTRANSFERASE"/>
    <property type="match status" value="1"/>
</dbReference>
<dbReference type="GeneID" id="87585546"/>
<gene>
    <name evidence="4" type="ORF">AA984_10730</name>
    <name evidence="3" type="ORF">BFO01nite_08950</name>
</gene>
<dbReference type="Proteomes" id="UP000035218">
    <property type="component" value="Unassembled WGS sequence"/>
</dbReference>
<evidence type="ECO:0000313" key="4">
    <source>
        <dbReference type="EMBL" id="KLH98989.1"/>
    </source>
</evidence>